<dbReference type="EMBL" id="UYRU01055846">
    <property type="protein sequence ID" value="VDN13207.1"/>
    <property type="molecule type" value="Genomic_DNA"/>
</dbReference>
<proteinExistence type="predicted"/>
<reference evidence="1 2" key="1">
    <citation type="submission" date="2018-11" db="EMBL/GenBank/DDBJ databases">
        <authorList>
            <consortium name="Pathogen Informatics"/>
        </authorList>
    </citation>
    <scope>NUCLEOTIDE SEQUENCE [LARGE SCALE GENOMIC DNA]</scope>
</reference>
<organism evidence="1 2">
    <name type="scientific">Dibothriocephalus latus</name>
    <name type="common">Fish tapeworm</name>
    <name type="synonym">Diphyllobothrium latum</name>
    <dbReference type="NCBI Taxonomy" id="60516"/>
    <lineage>
        <taxon>Eukaryota</taxon>
        <taxon>Metazoa</taxon>
        <taxon>Spiralia</taxon>
        <taxon>Lophotrochozoa</taxon>
        <taxon>Platyhelminthes</taxon>
        <taxon>Cestoda</taxon>
        <taxon>Eucestoda</taxon>
        <taxon>Diphyllobothriidea</taxon>
        <taxon>Diphyllobothriidae</taxon>
        <taxon>Dibothriocephalus</taxon>
    </lineage>
</organism>
<evidence type="ECO:0000313" key="1">
    <source>
        <dbReference type="EMBL" id="VDN13207.1"/>
    </source>
</evidence>
<sequence length="563" mass="63241">MLKFTTKVFHSPKLTNAAKFVAFEHLLTGLEQLTCVENLDVAQTNICSQTLVIVLNLLDVNSKLITRDSGNRLAKVLELLFRGNITFNSLLANGVLLAQCILRFDSVCTKDVLSSSVCTDFGVLAQKLMRSEFGQSCRMALLYGLISVSPENEFITTAEQLLNTVFEFPKIPDPLQDLLIALSCQAWCNRLRKCARSDDIDSTLWTRVTVAPVYDFIFLHQADPVDAVRNSVMNTFEGLLGFHLDTCEDCHQDFCASLTTILRRIVGQPLWQRNTLLLLTRFFTAVFRCRPAISMESVHAWLLSCGFQFTSVMSTVPFSTLNLQHTFSLACLLINCARDIIMAQAAGELYALIAGKLNSTDAAHKDHLDAWISALVFVSSQPSVDGSLAFFRPFLDKIFNLAPNVATLILEKDSEEFTAYGLGVLLHCYRFRLSKKGPRHSSDQFLIRHRERLCRACQSQDPLLRLEALGVVEMKLCSSTLKDLDILDLFVDLVELNVSTTPLNLRNRLAHSVQRVSAGIVETVARASKDRPEKCTQMGELREKCEVCFPHYKPYRISQLFCE</sequence>
<dbReference type="OrthoDB" id="73997at2759"/>
<name>A0A3P7LNI4_DIBLA</name>
<keyword evidence="2" id="KW-1185">Reference proteome</keyword>
<dbReference type="Proteomes" id="UP000281553">
    <property type="component" value="Unassembled WGS sequence"/>
</dbReference>
<accession>A0A3P7LNI4</accession>
<protein>
    <submittedName>
        <fullName evidence="1">Uncharacterized protein</fullName>
    </submittedName>
</protein>
<dbReference type="AlphaFoldDB" id="A0A3P7LNI4"/>
<evidence type="ECO:0000313" key="2">
    <source>
        <dbReference type="Proteomes" id="UP000281553"/>
    </source>
</evidence>
<gene>
    <name evidence="1" type="ORF">DILT_LOCUS9038</name>
</gene>